<feature type="region of interest" description="Disordered" evidence="1">
    <location>
        <begin position="556"/>
        <end position="583"/>
    </location>
</feature>
<evidence type="ECO:0000313" key="7">
    <source>
        <dbReference type="RefSeq" id="XP_022159876.1"/>
    </source>
</evidence>
<gene>
    <name evidence="4 5 6 7" type="primary">LOC111026160</name>
</gene>
<sequence length="583" mass="66732">MGFDQSVAEPLDPIDQTHLAWNITVHSLSDLSYISPVVFLYLLKECYVRGTLKATKKFRFLQQQVHLVLHNGPRPGPATFVIHCLYVLPIFGIYSEGFSHLITSALQRFLKVVITSADLDKAKDLAAQLFMDIVEGFIEHDERIIVKILQVFDVQLTNIEKVLHESKAKNRCFSGSAKDFVERYVSELIESQSYVTAVDLLEHFSIYQSGESLLYSMLEKNEFKAADKWATFMGKPMLCLLVQELLDRNKVKSAYGIIKKNDLQKEHPDVYQKCKESSLKKLAEKGCWDVAEAKTNSNRQFLEYLVYLALEAGYFEKVDELCNRYSLTGFSNIKEREKVFGQNHYLNLNQLISGDILWVDKADDLHRAICHIDECKVVGVDCEWKPNHIKGSKPNKVSIMQIASEKMVFVFDLIKLYNDVPDILDNCLTRILQSSSILKLGYNFQCDTKQLSHSYEPLQCFKRYEMLLDIQSVFKEHRGGLSGLAKKILGAGLNKTRRNSDWEQRPLTVNQLEYAALDAVVLVHIFRHVRDQSQSSLTTEGEKRLEWKSFIVSHTDKATKPKPKKKKSKSIKEPEVATNLLGS</sequence>
<dbReference type="PANTHER" id="PTHR47765">
    <property type="entry name" value="3'-5' EXONUCLEASE DOMAIN-CONTAINING PROTEIN"/>
    <property type="match status" value="1"/>
</dbReference>
<dbReference type="RefSeq" id="XP_022159873.1">
    <property type="nucleotide sequence ID" value="XM_022304181.1"/>
</dbReference>
<reference evidence="4 5" key="1">
    <citation type="submission" date="2025-04" db="UniProtKB">
        <authorList>
            <consortium name="RefSeq"/>
        </authorList>
    </citation>
    <scope>IDENTIFICATION</scope>
    <source>
        <strain evidence="4 5">OHB3-1</strain>
    </source>
</reference>
<dbReference type="GO" id="GO:0008408">
    <property type="term" value="F:3'-5' exonuclease activity"/>
    <property type="evidence" value="ECO:0007669"/>
    <property type="project" value="InterPro"/>
</dbReference>
<dbReference type="KEGG" id="mcha:111026160"/>
<proteinExistence type="predicted"/>
<name>A0A6J1E030_MOMCH</name>
<keyword evidence="3" id="KW-1185">Reference proteome</keyword>
<dbReference type="GO" id="GO:0003676">
    <property type="term" value="F:nucleic acid binding"/>
    <property type="evidence" value="ECO:0007669"/>
    <property type="project" value="InterPro"/>
</dbReference>
<dbReference type="InterPro" id="IPR002562">
    <property type="entry name" value="3'-5'_exonuclease_dom"/>
</dbReference>
<evidence type="ECO:0000313" key="5">
    <source>
        <dbReference type="RefSeq" id="XP_022159874.1"/>
    </source>
</evidence>
<evidence type="ECO:0000313" key="3">
    <source>
        <dbReference type="Proteomes" id="UP000504603"/>
    </source>
</evidence>
<dbReference type="Pfam" id="PF01612">
    <property type="entry name" value="DNA_pol_A_exo1"/>
    <property type="match status" value="1"/>
</dbReference>
<dbReference type="AlphaFoldDB" id="A0A6J1E030"/>
<dbReference type="RefSeq" id="XP_022159874.1">
    <property type="nucleotide sequence ID" value="XM_022304182.1"/>
</dbReference>
<dbReference type="Gene3D" id="3.30.420.10">
    <property type="entry name" value="Ribonuclease H-like superfamily/Ribonuclease H"/>
    <property type="match status" value="1"/>
</dbReference>
<dbReference type="RefSeq" id="XP_022159876.1">
    <property type="nucleotide sequence ID" value="XM_022304184.1"/>
</dbReference>
<protein>
    <submittedName>
        <fullName evidence="4 5">Uncharacterized protein LOC111026160</fullName>
    </submittedName>
</protein>
<evidence type="ECO:0000256" key="1">
    <source>
        <dbReference type="SAM" id="MobiDB-lite"/>
    </source>
</evidence>
<evidence type="ECO:0000313" key="6">
    <source>
        <dbReference type="RefSeq" id="XP_022159875.1"/>
    </source>
</evidence>
<dbReference type="GeneID" id="111026160"/>
<dbReference type="GO" id="GO:0006139">
    <property type="term" value="P:nucleobase-containing compound metabolic process"/>
    <property type="evidence" value="ECO:0007669"/>
    <property type="project" value="InterPro"/>
</dbReference>
<evidence type="ECO:0000313" key="4">
    <source>
        <dbReference type="RefSeq" id="XP_022159873.1"/>
    </source>
</evidence>
<dbReference type="RefSeq" id="XP_022159875.1">
    <property type="nucleotide sequence ID" value="XM_022304183.1"/>
</dbReference>
<dbReference type="Proteomes" id="UP000504603">
    <property type="component" value="Unplaced"/>
</dbReference>
<dbReference type="InterPro" id="IPR012337">
    <property type="entry name" value="RNaseH-like_sf"/>
</dbReference>
<accession>A0A6J1E030</accession>
<feature type="domain" description="3'-5' exonuclease" evidence="2">
    <location>
        <begin position="356"/>
        <end position="534"/>
    </location>
</feature>
<feature type="compositionally biased region" description="Basic residues" evidence="1">
    <location>
        <begin position="560"/>
        <end position="569"/>
    </location>
</feature>
<organism evidence="3 4">
    <name type="scientific">Momordica charantia</name>
    <name type="common">Bitter gourd</name>
    <name type="synonym">Balsam pear</name>
    <dbReference type="NCBI Taxonomy" id="3673"/>
    <lineage>
        <taxon>Eukaryota</taxon>
        <taxon>Viridiplantae</taxon>
        <taxon>Streptophyta</taxon>
        <taxon>Embryophyta</taxon>
        <taxon>Tracheophyta</taxon>
        <taxon>Spermatophyta</taxon>
        <taxon>Magnoliopsida</taxon>
        <taxon>eudicotyledons</taxon>
        <taxon>Gunneridae</taxon>
        <taxon>Pentapetalae</taxon>
        <taxon>rosids</taxon>
        <taxon>fabids</taxon>
        <taxon>Cucurbitales</taxon>
        <taxon>Cucurbitaceae</taxon>
        <taxon>Momordiceae</taxon>
        <taxon>Momordica</taxon>
    </lineage>
</organism>
<dbReference type="InterPro" id="IPR052408">
    <property type="entry name" value="Exonuclease_MUT-7-like"/>
</dbReference>
<dbReference type="PANTHER" id="PTHR47765:SF2">
    <property type="entry name" value="EXONUCLEASE MUT-7 HOMOLOG"/>
    <property type="match status" value="1"/>
</dbReference>
<dbReference type="InterPro" id="IPR036397">
    <property type="entry name" value="RNaseH_sf"/>
</dbReference>
<evidence type="ECO:0000259" key="2">
    <source>
        <dbReference type="SMART" id="SM00474"/>
    </source>
</evidence>
<dbReference type="SMART" id="SM00474">
    <property type="entry name" value="35EXOc"/>
    <property type="match status" value="1"/>
</dbReference>
<dbReference type="SUPFAM" id="SSF53098">
    <property type="entry name" value="Ribonuclease H-like"/>
    <property type="match status" value="1"/>
</dbReference>
<dbReference type="OrthoDB" id="10261556at2759"/>